<gene>
    <name evidence="2" type="ORF">BCB44BAC_01568</name>
</gene>
<keyword evidence="1" id="KW-0812">Transmembrane</keyword>
<dbReference type="AlphaFoldDB" id="A0AAX2CFD1"/>
<protein>
    <submittedName>
        <fullName evidence="2">Uncharacterized protein</fullName>
    </submittedName>
</protein>
<keyword evidence="1" id="KW-1133">Transmembrane helix</keyword>
<organism evidence="2 3">
    <name type="scientific">Bacillus cytotoxicus</name>
    <dbReference type="NCBI Taxonomy" id="580165"/>
    <lineage>
        <taxon>Bacteria</taxon>
        <taxon>Bacillati</taxon>
        <taxon>Bacillota</taxon>
        <taxon>Bacilli</taxon>
        <taxon>Bacillales</taxon>
        <taxon>Bacillaceae</taxon>
        <taxon>Bacillus</taxon>
        <taxon>Bacillus cereus group</taxon>
    </lineage>
</organism>
<name>A0AAX2CFD1_9BACI</name>
<comment type="caution">
    <text evidence="2">The sequence shown here is derived from an EMBL/GenBank/DDBJ whole genome shotgun (WGS) entry which is preliminary data.</text>
</comment>
<evidence type="ECO:0000256" key="1">
    <source>
        <dbReference type="SAM" id="Phobius"/>
    </source>
</evidence>
<feature type="transmembrane region" description="Helical" evidence="1">
    <location>
        <begin position="6"/>
        <end position="25"/>
    </location>
</feature>
<dbReference type="EMBL" id="FMIK01000021">
    <property type="protein sequence ID" value="SCL89612.1"/>
    <property type="molecule type" value="Genomic_DNA"/>
</dbReference>
<reference evidence="2 3" key="1">
    <citation type="submission" date="2016-08" db="EMBL/GenBank/DDBJ databases">
        <authorList>
            <person name="Loux V."/>
            <person name="Rue O."/>
        </authorList>
    </citation>
    <scope>NUCLEOTIDE SEQUENCE [LARGE SCALE GENOMIC DNA]</scope>
    <source>
        <strain evidence="2 3">AFSSA_08CEB44bac</strain>
    </source>
</reference>
<evidence type="ECO:0000313" key="3">
    <source>
        <dbReference type="Proteomes" id="UP000242164"/>
    </source>
</evidence>
<proteinExistence type="predicted"/>
<sequence>MIGIDLGIVSMLLSVIGLLITYFKLDME</sequence>
<keyword evidence="1" id="KW-0472">Membrane</keyword>
<evidence type="ECO:0000313" key="2">
    <source>
        <dbReference type="EMBL" id="SCL89612.1"/>
    </source>
</evidence>
<dbReference type="Proteomes" id="UP000242164">
    <property type="component" value="Unassembled WGS sequence"/>
</dbReference>
<accession>A0AAX2CFD1</accession>